<proteinExistence type="predicted"/>
<dbReference type="Proteomes" id="UP000324748">
    <property type="component" value="Unassembled WGS sequence"/>
</dbReference>
<comment type="caution">
    <text evidence="2">The sequence shown here is derived from an EMBL/GenBank/DDBJ whole genome shotgun (WGS) entry which is preliminary data.</text>
</comment>
<organism evidence="2 3">
    <name type="scientific">Puccinia graminis f. sp. tritici</name>
    <dbReference type="NCBI Taxonomy" id="56615"/>
    <lineage>
        <taxon>Eukaryota</taxon>
        <taxon>Fungi</taxon>
        <taxon>Dikarya</taxon>
        <taxon>Basidiomycota</taxon>
        <taxon>Pucciniomycotina</taxon>
        <taxon>Pucciniomycetes</taxon>
        <taxon>Pucciniales</taxon>
        <taxon>Pucciniaceae</taxon>
        <taxon>Puccinia</taxon>
    </lineage>
</organism>
<evidence type="ECO:0000313" key="2">
    <source>
        <dbReference type="EMBL" id="KAA1069565.1"/>
    </source>
</evidence>
<evidence type="ECO:0000256" key="1">
    <source>
        <dbReference type="SAM" id="MobiDB-lite"/>
    </source>
</evidence>
<gene>
    <name evidence="2" type="ORF">PGT21_028189</name>
</gene>
<feature type="region of interest" description="Disordered" evidence="1">
    <location>
        <begin position="1"/>
        <end position="20"/>
    </location>
</feature>
<keyword evidence="3" id="KW-1185">Reference proteome</keyword>
<dbReference type="EMBL" id="VSWC01000183">
    <property type="protein sequence ID" value="KAA1069565.1"/>
    <property type="molecule type" value="Genomic_DNA"/>
</dbReference>
<sequence length="93" mass="9712">MGATRRSSDIGAPADGSRDGAMRNLVAGISSQDRFIAAFLTTKTGSLKLSSPPATFSPSPLAPPLLGRFLFSRLPPTLTVAEVHARIADTDTD</sequence>
<dbReference type="AlphaFoldDB" id="A0A5B0LYM7"/>
<reference evidence="2 3" key="1">
    <citation type="submission" date="2019-05" db="EMBL/GenBank/DDBJ databases">
        <title>Emergence of the Ug99 lineage of the wheat stem rust pathogen through somatic hybridization.</title>
        <authorList>
            <person name="Li F."/>
            <person name="Upadhyaya N.M."/>
            <person name="Sperschneider J."/>
            <person name="Matny O."/>
            <person name="Nguyen-Phuc H."/>
            <person name="Mago R."/>
            <person name="Raley C."/>
            <person name="Miller M.E."/>
            <person name="Silverstein K.A.T."/>
            <person name="Henningsen E."/>
            <person name="Hirsch C.D."/>
            <person name="Visser B."/>
            <person name="Pretorius Z.A."/>
            <person name="Steffenson B.J."/>
            <person name="Schwessinger B."/>
            <person name="Dodds P.N."/>
            <person name="Figueroa M."/>
        </authorList>
    </citation>
    <scope>NUCLEOTIDE SEQUENCE [LARGE SCALE GENOMIC DNA]</scope>
    <source>
        <strain evidence="2">21-0</strain>
    </source>
</reference>
<accession>A0A5B0LYM7</accession>
<name>A0A5B0LYM7_PUCGR</name>
<protein>
    <submittedName>
        <fullName evidence="2">Uncharacterized protein</fullName>
    </submittedName>
</protein>
<evidence type="ECO:0000313" key="3">
    <source>
        <dbReference type="Proteomes" id="UP000324748"/>
    </source>
</evidence>